<organism evidence="1 2">
    <name type="scientific">Brevibacillus panacihumi W25</name>
    <dbReference type="NCBI Taxonomy" id="1408254"/>
    <lineage>
        <taxon>Bacteria</taxon>
        <taxon>Bacillati</taxon>
        <taxon>Bacillota</taxon>
        <taxon>Bacilli</taxon>
        <taxon>Bacillales</taxon>
        <taxon>Paenibacillaceae</taxon>
        <taxon>Brevibacillus</taxon>
    </lineage>
</organism>
<protein>
    <submittedName>
        <fullName evidence="1">Uncharacterized protein</fullName>
    </submittedName>
</protein>
<dbReference type="HOGENOM" id="CLU_2987668_0_0_9"/>
<reference evidence="1 2" key="1">
    <citation type="journal article" date="2014" name="Genome Announc.">
        <title>Draft Genome Sequence of Brevibacillus panacihumi Strain W25, a Halotolerant Hydrocarbon-Degrading Bacterium.</title>
        <authorList>
            <person name="Wang X."/>
            <person name="Jin D."/>
            <person name="Zhou L."/>
            <person name="Wu L."/>
            <person name="An W."/>
            <person name="Chen Y."/>
            <person name="Zhao L."/>
        </authorList>
    </citation>
    <scope>NUCLEOTIDE SEQUENCE [LARGE SCALE GENOMIC DNA]</scope>
    <source>
        <strain evidence="1 2">W25</strain>
    </source>
</reference>
<sequence length="57" mass="6722">MILHDVLAQMLYEEQKRKLNFISLKAWQFRREEDAKQAAPRQQTTGINVQQNQCATC</sequence>
<evidence type="ECO:0000313" key="1">
    <source>
        <dbReference type="EMBL" id="EST53803.1"/>
    </source>
</evidence>
<dbReference type="Proteomes" id="UP000017973">
    <property type="component" value="Unassembled WGS sequence"/>
</dbReference>
<evidence type="ECO:0000313" key="2">
    <source>
        <dbReference type="Proteomes" id="UP000017973"/>
    </source>
</evidence>
<dbReference type="RefSeq" id="WP_023556841.1">
    <property type="nucleotide sequence ID" value="NZ_KI629785.1"/>
</dbReference>
<dbReference type="PATRIC" id="fig|1408254.3.peg.2890"/>
<dbReference type="AlphaFoldDB" id="V6MEJ2"/>
<gene>
    <name evidence="1" type="ORF">T458_14785</name>
</gene>
<dbReference type="EMBL" id="AYJU01000017">
    <property type="protein sequence ID" value="EST53803.1"/>
    <property type="molecule type" value="Genomic_DNA"/>
</dbReference>
<dbReference type="STRING" id="1408254.T458_14785"/>
<comment type="caution">
    <text evidence="1">The sequence shown here is derived from an EMBL/GenBank/DDBJ whole genome shotgun (WGS) entry which is preliminary data.</text>
</comment>
<proteinExistence type="predicted"/>
<name>V6MEJ2_9BACL</name>
<keyword evidence="2" id="KW-1185">Reference proteome</keyword>
<accession>V6MEJ2</accession>